<dbReference type="PROSITE" id="PS51782">
    <property type="entry name" value="LYSM"/>
    <property type="match status" value="1"/>
</dbReference>
<accession>A0ABS7QWY8</accession>
<dbReference type="InterPro" id="IPR036779">
    <property type="entry name" value="LysM_dom_sf"/>
</dbReference>
<feature type="compositionally biased region" description="Polar residues" evidence="3">
    <location>
        <begin position="304"/>
        <end position="316"/>
    </location>
</feature>
<proteinExistence type="inferred from homology"/>
<evidence type="ECO:0000256" key="3">
    <source>
        <dbReference type="SAM" id="MobiDB-lite"/>
    </source>
</evidence>
<name>A0ABS7QWY8_9ACTN</name>
<dbReference type="Pfam" id="PF06737">
    <property type="entry name" value="Transglycosylas"/>
    <property type="match status" value="1"/>
</dbReference>
<dbReference type="PANTHER" id="PTHR34700:SF4">
    <property type="entry name" value="PHAGE-LIKE ELEMENT PBSX PROTEIN XKDP"/>
    <property type="match status" value="1"/>
</dbReference>
<feature type="compositionally biased region" description="Low complexity" evidence="3">
    <location>
        <begin position="131"/>
        <end position="159"/>
    </location>
</feature>
<dbReference type="PANTHER" id="PTHR34700">
    <property type="entry name" value="POTASSIUM BINDING PROTEIN KBP"/>
    <property type="match status" value="1"/>
</dbReference>
<protein>
    <submittedName>
        <fullName evidence="6">LysM peptidoglycan-binding domain-containing protein</fullName>
    </submittedName>
</protein>
<dbReference type="SUPFAM" id="SSF53955">
    <property type="entry name" value="Lysozyme-like"/>
    <property type="match status" value="1"/>
</dbReference>
<keyword evidence="4" id="KW-0732">Signal</keyword>
<dbReference type="Pfam" id="PF01476">
    <property type="entry name" value="LysM"/>
    <property type="match status" value="1"/>
</dbReference>
<keyword evidence="2" id="KW-0378">Hydrolase</keyword>
<gene>
    <name evidence="6" type="ORF">K7472_23205</name>
</gene>
<dbReference type="SMART" id="SM00257">
    <property type="entry name" value="LysM"/>
    <property type="match status" value="1"/>
</dbReference>
<evidence type="ECO:0000259" key="5">
    <source>
        <dbReference type="PROSITE" id="PS51782"/>
    </source>
</evidence>
<evidence type="ECO:0000313" key="6">
    <source>
        <dbReference type="EMBL" id="MBY8887725.1"/>
    </source>
</evidence>
<dbReference type="Gene3D" id="1.10.530.10">
    <property type="match status" value="1"/>
</dbReference>
<feature type="compositionally biased region" description="Low complexity" evidence="3">
    <location>
        <begin position="167"/>
        <end position="275"/>
    </location>
</feature>
<dbReference type="InterPro" id="IPR023346">
    <property type="entry name" value="Lysozyme-like_dom_sf"/>
</dbReference>
<dbReference type="EMBL" id="JAINVZ010000018">
    <property type="protein sequence ID" value="MBY8887725.1"/>
    <property type="molecule type" value="Genomic_DNA"/>
</dbReference>
<dbReference type="InterPro" id="IPR010618">
    <property type="entry name" value="RPF"/>
</dbReference>
<evidence type="ECO:0000256" key="1">
    <source>
        <dbReference type="ARBA" id="ARBA00010830"/>
    </source>
</evidence>
<sequence length="358" mass="34158">MPKHRKPRQAPKFVVTVGATGAGLALPLFASGSAHAASDSTWDSVAQCETGGMWSANNGDGFYGGLQLDQSTWDRFGGTAYASRPDLASRQEQIAVAQTALDSQGPDYWAECGADVGLVQGGPAPQPVTGDPSDSAPSSSLDTGPSGSSGSTSTTTPTTGSGGTGGTAAPTGSSTPSGAASSSTSATPGPSGSSSSPSSSSSSSSSSAPTTSVSPSPSTSGKHAAPPSPGSSASSGAPNPSGAASGSASGTPGLSGSSSATTASGSTGTSGSSTTEGDRGDGGTSRDSGDGRSQLPGDGGQATGQGNTSYTVQPGDNLSEIASDHSVPGGWSSLYDANKSVVGGDPDLILPGQQLTLG</sequence>
<dbReference type="InterPro" id="IPR018392">
    <property type="entry name" value="LysM"/>
</dbReference>
<evidence type="ECO:0000313" key="7">
    <source>
        <dbReference type="Proteomes" id="UP001198565"/>
    </source>
</evidence>
<comment type="caution">
    <text evidence="6">The sequence shown here is derived from an EMBL/GenBank/DDBJ whole genome shotgun (WGS) entry which is preliminary data.</text>
</comment>
<feature type="region of interest" description="Disordered" evidence="3">
    <location>
        <begin position="115"/>
        <end position="358"/>
    </location>
</feature>
<dbReference type="CDD" id="cd13925">
    <property type="entry name" value="RPF"/>
    <property type="match status" value="1"/>
</dbReference>
<feature type="signal peptide" evidence="4">
    <location>
        <begin position="1"/>
        <end position="36"/>
    </location>
</feature>
<comment type="similarity">
    <text evidence="1">Belongs to the transglycosylase family. Rpf subfamily.</text>
</comment>
<dbReference type="RefSeq" id="WP_222980467.1">
    <property type="nucleotide sequence ID" value="NZ_JAINVZ010000018.1"/>
</dbReference>
<dbReference type="InterPro" id="IPR052196">
    <property type="entry name" value="Bact_Kbp"/>
</dbReference>
<feature type="chain" id="PRO_5046823472" evidence="4">
    <location>
        <begin position="37"/>
        <end position="358"/>
    </location>
</feature>
<dbReference type="SUPFAM" id="SSF54106">
    <property type="entry name" value="LysM domain"/>
    <property type="match status" value="1"/>
</dbReference>
<evidence type="ECO:0000256" key="4">
    <source>
        <dbReference type="SAM" id="SignalP"/>
    </source>
</evidence>
<dbReference type="Proteomes" id="UP001198565">
    <property type="component" value="Unassembled WGS sequence"/>
</dbReference>
<keyword evidence="7" id="KW-1185">Reference proteome</keyword>
<reference evidence="6 7" key="1">
    <citation type="submission" date="2021-08" db="EMBL/GenBank/DDBJ databases">
        <title>Streptomyces sp. PTM05 isolated from lichen.</title>
        <authorList>
            <person name="Somphong A."/>
            <person name="Phongsopitanun W."/>
            <person name="Tanasupawat S."/>
        </authorList>
    </citation>
    <scope>NUCLEOTIDE SEQUENCE [LARGE SCALE GENOMIC DNA]</scope>
    <source>
        <strain evidence="6 7">Ptm05</strain>
    </source>
</reference>
<feature type="domain" description="LysM" evidence="5">
    <location>
        <begin position="308"/>
        <end position="357"/>
    </location>
</feature>
<dbReference type="CDD" id="cd00118">
    <property type="entry name" value="LysM"/>
    <property type="match status" value="1"/>
</dbReference>
<evidence type="ECO:0000256" key="2">
    <source>
        <dbReference type="ARBA" id="ARBA00022801"/>
    </source>
</evidence>
<organism evidence="6 7">
    <name type="scientific">Streptantibioticus parmotrematis</name>
    <dbReference type="NCBI Taxonomy" id="2873249"/>
    <lineage>
        <taxon>Bacteria</taxon>
        <taxon>Bacillati</taxon>
        <taxon>Actinomycetota</taxon>
        <taxon>Actinomycetes</taxon>
        <taxon>Kitasatosporales</taxon>
        <taxon>Streptomycetaceae</taxon>
        <taxon>Streptantibioticus</taxon>
    </lineage>
</organism>
<dbReference type="Gene3D" id="3.10.350.10">
    <property type="entry name" value="LysM domain"/>
    <property type="match status" value="1"/>
</dbReference>